<evidence type="ECO:0000256" key="9">
    <source>
        <dbReference type="ARBA" id="ARBA00023136"/>
    </source>
</evidence>
<dbReference type="SUPFAM" id="SSF55008">
    <property type="entry name" value="HMA, heavy metal-associated domain"/>
    <property type="match status" value="1"/>
</dbReference>
<organism evidence="12 13">
    <name type="scientific">Kineosporia babensis</name>
    <dbReference type="NCBI Taxonomy" id="499548"/>
    <lineage>
        <taxon>Bacteria</taxon>
        <taxon>Bacillati</taxon>
        <taxon>Actinomycetota</taxon>
        <taxon>Actinomycetes</taxon>
        <taxon>Kineosporiales</taxon>
        <taxon>Kineosporiaceae</taxon>
        <taxon>Kineosporia</taxon>
    </lineage>
</organism>
<dbReference type="InterPro" id="IPR006121">
    <property type="entry name" value="HMA_dom"/>
</dbReference>
<comment type="similarity">
    <text evidence="2 10">Belongs to the cation transport ATPase (P-type) (TC 3.A.3) family. Type IB subfamily.</text>
</comment>
<dbReference type="GO" id="GO:0005524">
    <property type="term" value="F:ATP binding"/>
    <property type="evidence" value="ECO:0007669"/>
    <property type="project" value="UniProtKB-UniRule"/>
</dbReference>
<dbReference type="InterPro" id="IPR008250">
    <property type="entry name" value="ATPase_P-typ_transduc_dom_A_sf"/>
</dbReference>
<dbReference type="GO" id="GO:0043682">
    <property type="term" value="F:P-type divalent copper transporter activity"/>
    <property type="evidence" value="ECO:0007669"/>
    <property type="project" value="TreeGrafter"/>
</dbReference>
<feature type="transmembrane region" description="Helical" evidence="10">
    <location>
        <begin position="743"/>
        <end position="763"/>
    </location>
</feature>
<dbReference type="InterPro" id="IPR036412">
    <property type="entry name" value="HAD-like_sf"/>
</dbReference>
<dbReference type="FunFam" id="2.70.150.10:FF:000002">
    <property type="entry name" value="Copper-transporting ATPase 1, putative"/>
    <property type="match status" value="1"/>
</dbReference>
<evidence type="ECO:0000256" key="4">
    <source>
        <dbReference type="ARBA" id="ARBA00022723"/>
    </source>
</evidence>
<evidence type="ECO:0000256" key="3">
    <source>
        <dbReference type="ARBA" id="ARBA00022692"/>
    </source>
</evidence>
<dbReference type="PANTHER" id="PTHR43520:SF8">
    <property type="entry name" value="P-TYPE CU(+) TRANSPORTER"/>
    <property type="match status" value="1"/>
</dbReference>
<sequence length="772" mass="80590">MKATEQSRIPQQTGSEEPVAGRVVVLDVEGMTCGACSARVERTLNRMDGVTGTVNFATGRAVATVTPTETPSGEDDFGHRIVDMIEAITKAGYSARVAGAPVEDGQPQTAHVPARRRLWWRLGVTILFGVPLADLSIANALSPQSRYDGWEWVLIALALPIATWCAWPFHRAAWLAARQRTTTMDTLISLGILASCVLSVYTIFFAATEPSDSIGGWHLLFQAHGAIYLDVIPGVTAFVLIGRILESLAKSHAGNALRALASAGARDAALLMPDGREHRIPADQLRVGDRFVVRPGEVIPTDGTVHEGHAAVDVSTMTGESVPVEVGAGATVVGGTVALDGRLVVDAEKVGRETQIAQLVEMVERAQSEKAAAQRLADRISGFFVPLVLALAVATAAVWAAVGENLSSGFSPALAVIVVACPCALGLATPMALMVAADRAAREGVFIKSQHALEVARGIDTVVLDKTGTVTEGRMSVVASWPAAPDADVLRRAGAIEDASTHPVADAVSGYVQPGHGAFVAVENYRSLAGLGAEGQVEGHTVLVGSLRLMRERAIVPPADLQAWLAEQQKDARGTVVVAQDGQAVLALAVSDTVKPSAAAAIEQIHRLGLRTVLLTGDNRITAEAVAQTLGINEVVAEVLPAQKADVIAGLRAEGRSVAMVGDGVNDAPALAQADLGLALMSGTDVARAAADLLLLRGDLRVVPDAIELARATVSTMRWNLAWAFGYNVAAIPLAAAGLLNPIIAAAAMAFSSLFVVTNSLRLGKGSSARQR</sequence>
<reference evidence="12" key="1">
    <citation type="submission" date="2021-11" db="EMBL/GenBank/DDBJ databases">
        <title>Streptomyces corallinus and Kineosporia corallina sp. nov., two new coral-derived marine actinobacteria.</title>
        <authorList>
            <person name="Buangrab K."/>
            <person name="Sutthacheep M."/>
            <person name="Yeemin T."/>
            <person name="Harunari E."/>
            <person name="Igarashi Y."/>
            <person name="Sripreechasak P."/>
            <person name="Kanchanasin P."/>
            <person name="Tanasupawat S."/>
            <person name="Phongsopitanun W."/>
        </authorList>
    </citation>
    <scope>NUCLEOTIDE SEQUENCE</scope>
    <source>
        <strain evidence="12">JCM 31032</strain>
    </source>
</reference>
<feature type="transmembrane region" description="Helical" evidence="10">
    <location>
        <begin position="149"/>
        <end position="167"/>
    </location>
</feature>
<feature type="transmembrane region" description="Helical" evidence="10">
    <location>
        <begin position="187"/>
        <end position="207"/>
    </location>
</feature>
<dbReference type="NCBIfam" id="TIGR01525">
    <property type="entry name" value="ATPase-IB_hvy"/>
    <property type="match status" value="1"/>
</dbReference>
<dbReference type="InterPro" id="IPR023299">
    <property type="entry name" value="ATPase_P-typ_cyto_dom_N"/>
</dbReference>
<dbReference type="InterPro" id="IPR023214">
    <property type="entry name" value="HAD_sf"/>
</dbReference>
<evidence type="ECO:0000256" key="7">
    <source>
        <dbReference type="ARBA" id="ARBA00022967"/>
    </source>
</evidence>
<proteinExistence type="inferred from homology"/>
<dbReference type="SUPFAM" id="SSF56784">
    <property type="entry name" value="HAD-like"/>
    <property type="match status" value="1"/>
</dbReference>
<dbReference type="NCBIfam" id="TIGR01511">
    <property type="entry name" value="ATPase-IB1_Cu"/>
    <property type="match status" value="1"/>
</dbReference>
<keyword evidence="10" id="KW-1003">Cell membrane</keyword>
<evidence type="ECO:0000256" key="10">
    <source>
        <dbReference type="RuleBase" id="RU362081"/>
    </source>
</evidence>
<accession>A0A9X1NJK2</accession>
<feature type="transmembrane region" description="Helical" evidence="10">
    <location>
        <begin position="380"/>
        <end position="402"/>
    </location>
</feature>
<feature type="transmembrane region" description="Helical" evidence="10">
    <location>
        <begin position="414"/>
        <end position="437"/>
    </location>
</feature>
<dbReference type="SFLD" id="SFLDF00027">
    <property type="entry name" value="p-type_atpase"/>
    <property type="match status" value="1"/>
</dbReference>
<dbReference type="Gene3D" id="3.40.1110.10">
    <property type="entry name" value="Calcium-transporting ATPase, cytoplasmic domain N"/>
    <property type="match status" value="1"/>
</dbReference>
<dbReference type="RefSeq" id="WP_231449039.1">
    <property type="nucleotide sequence ID" value="NZ_JAJOMB010000027.1"/>
</dbReference>
<gene>
    <name evidence="12" type="ORF">LR394_35355</name>
</gene>
<evidence type="ECO:0000256" key="8">
    <source>
        <dbReference type="ARBA" id="ARBA00022989"/>
    </source>
</evidence>
<keyword evidence="13" id="KW-1185">Reference proteome</keyword>
<dbReference type="GO" id="GO:0055070">
    <property type="term" value="P:copper ion homeostasis"/>
    <property type="evidence" value="ECO:0007669"/>
    <property type="project" value="TreeGrafter"/>
</dbReference>
<comment type="subcellular location">
    <subcellularLocation>
        <location evidence="1">Cell membrane</location>
        <topology evidence="1">Multi-pass membrane protein</topology>
    </subcellularLocation>
</comment>
<dbReference type="SFLD" id="SFLDG00002">
    <property type="entry name" value="C1.7:_P-type_atpase_like"/>
    <property type="match status" value="1"/>
</dbReference>
<keyword evidence="7" id="KW-1278">Translocase</keyword>
<dbReference type="GO" id="GO:0005886">
    <property type="term" value="C:plasma membrane"/>
    <property type="evidence" value="ECO:0007669"/>
    <property type="project" value="UniProtKB-SubCell"/>
</dbReference>
<dbReference type="PANTHER" id="PTHR43520">
    <property type="entry name" value="ATP7, ISOFORM B"/>
    <property type="match status" value="1"/>
</dbReference>
<dbReference type="InterPro" id="IPR001757">
    <property type="entry name" value="P_typ_ATPase"/>
</dbReference>
<evidence type="ECO:0000259" key="11">
    <source>
        <dbReference type="PROSITE" id="PS50846"/>
    </source>
</evidence>
<dbReference type="Proteomes" id="UP001138997">
    <property type="component" value="Unassembled WGS sequence"/>
</dbReference>
<dbReference type="PROSITE" id="PS00154">
    <property type="entry name" value="ATPASE_E1_E2"/>
    <property type="match status" value="1"/>
</dbReference>
<feature type="transmembrane region" description="Helical" evidence="10">
    <location>
        <begin position="219"/>
        <end position="241"/>
    </location>
</feature>
<dbReference type="Gene3D" id="3.40.50.1000">
    <property type="entry name" value="HAD superfamily/HAD-like"/>
    <property type="match status" value="1"/>
</dbReference>
<dbReference type="InterPro" id="IPR036163">
    <property type="entry name" value="HMA_dom_sf"/>
</dbReference>
<dbReference type="PROSITE" id="PS50846">
    <property type="entry name" value="HMA_2"/>
    <property type="match status" value="1"/>
</dbReference>
<evidence type="ECO:0000256" key="2">
    <source>
        <dbReference type="ARBA" id="ARBA00006024"/>
    </source>
</evidence>
<dbReference type="SFLD" id="SFLDS00003">
    <property type="entry name" value="Haloacid_Dehalogenase"/>
    <property type="match status" value="1"/>
</dbReference>
<evidence type="ECO:0000313" key="12">
    <source>
        <dbReference type="EMBL" id="MCD5316187.1"/>
    </source>
</evidence>
<evidence type="ECO:0000256" key="6">
    <source>
        <dbReference type="ARBA" id="ARBA00022840"/>
    </source>
</evidence>
<dbReference type="PRINTS" id="PR00943">
    <property type="entry name" value="CUATPASE"/>
</dbReference>
<keyword evidence="4 10" id="KW-0479">Metal-binding</keyword>
<evidence type="ECO:0000313" key="13">
    <source>
        <dbReference type="Proteomes" id="UP001138997"/>
    </source>
</evidence>
<name>A0A9X1NJK2_9ACTN</name>
<dbReference type="SUPFAM" id="SSF81653">
    <property type="entry name" value="Calcium ATPase, transduction domain A"/>
    <property type="match status" value="1"/>
</dbReference>
<dbReference type="Gene3D" id="2.70.150.10">
    <property type="entry name" value="Calcium-transporting ATPase, cytoplasmic transduction domain A"/>
    <property type="match status" value="1"/>
</dbReference>
<feature type="transmembrane region" description="Helical" evidence="10">
    <location>
        <begin position="719"/>
        <end position="737"/>
    </location>
</feature>
<dbReference type="Gene3D" id="3.30.70.100">
    <property type="match status" value="1"/>
</dbReference>
<dbReference type="AlphaFoldDB" id="A0A9X1NJK2"/>
<feature type="transmembrane region" description="Helical" evidence="10">
    <location>
        <begin position="118"/>
        <end position="137"/>
    </location>
</feature>
<keyword evidence="6 10" id="KW-0067">ATP-binding</keyword>
<dbReference type="InterPro" id="IPR017969">
    <property type="entry name" value="Heavy-metal-associated_CS"/>
</dbReference>
<dbReference type="PROSITE" id="PS01047">
    <property type="entry name" value="HMA_1"/>
    <property type="match status" value="1"/>
</dbReference>
<feature type="domain" description="HMA" evidence="11">
    <location>
        <begin position="22"/>
        <end position="96"/>
    </location>
</feature>
<keyword evidence="5 10" id="KW-0547">Nucleotide-binding</keyword>
<protein>
    <submittedName>
        <fullName evidence="12">Heavy metal translocating P-type ATPase</fullName>
    </submittedName>
</protein>
<dbReference type="Pfam" id="PF00122">
    <property type="entry name" value="E1-E2_ATPase"/>
    <property type="match status" value="1"/>
</dbReference>
<dbReference type="PRINTS" id="PR00119">
    <property type="entry name" value="CATATPASE"/>
</dbReference>
<dbReference type="SUPFAM" id="SSF81665">
    <property type="entry name" value="Calcium ATPase, transmembrane domain M"/>
    <property type="match status" value="1"/>
</dbReference>
<dbReference type="Pfam" id="PF00403">
    <property type="entry name" value="HMA"/>
    <property type="match status" value="1"/>
</dbReference>
<keyword evidence="9 10" id="KW-0472">Membrane</keyword>
<dbReference type="InterPro" id="IPR023298">
    <property type="entry name" value="ATPase_P-typ_TM_dom_sf"/>
</dbReference>
<dbReference type="GO" id="GO:0016887">
    <property type="term" value="F:ATP hydrolysis activity"/>
    <property type="evidence" value="ECO:0007669"/>
    <property type="project" value="InterPro"/>
</dbReference>
<dbReference type="EMBL" id="JAJOMB010000027">
    <property type="protein sequence ID" value="MCD5316187.1"/>
    <property type="molecule type" value="Genomic_DNA"/>
</dbReference>
<keyword evidence="8 10" id="KW-1133">Transmembrane helix</keyword>
<keyword evidence="3 10" id="KW-0812">Transmembrane</keyword>
<dbReference type="CDD" id="cd00371">
    <property type="entry name" value="HMA"/>
    <property type="match status" value="1"/>
</dbReference>
<dbReference type="InterPro" id="IPR044492">
    <property type="entry name" value="P_typ_ATPase_HD_dom"/>
</dbReference>
<dbReference type="NCBIfam" id="TIGR01494">
    <property type="entry name" value="ATPase_P-type"/>
    <property type="match status" value="1"/>
</dbReference>
<dbReference type="Pfam" id="PF00702">
    <property type="entry name" value="Hydrolase"/>
    <property type="match status" value="1"/>
</dbReference>
<dbReference type="InterPro" id="IPR018303">
    <property type="entry name" value="ATPase_P-typ_P_site"/>
</dbReference>
<comment type="caution">
    <text evidence="12">The sequence shown here is derived from an EMBL/GenBank/DDBJ whole genome shotgun (WGS) entry which is preliminary data.</text>
</comment>
<evidence type="ECO:0000256" key="5">
    <source>
        <dbReference type="ARBA" id="ARBA00022741"/>
    </source>
</evidence>
<dbReference type="GO" id="GO:0005507">
    <property type="term" value="F:copper ion binding"/>
    <property type="evidence" value="ECO:0007669"/>
    <property type="project" value="TreeGrafter"/>
</dbReference>
<evidence type="ECO:0000256" key="1">
    <source>
        <dbReference type="ARBA" id="ARBA00004651"/>
    </source>
</evidence>
<dbReference type="InterPro" id="IPR059000">
    <property type="entry name" value="ATPase_P-type_domA"/>
</dbReference>
<dbReference type="InterPro" id="IPR027256">
    <property type="entry name" value="P-typ_ATPase_IB"/>
</dbReference>